<evidence type="ECO:0000313" key="2">
    <source>
        <dbReference type="EMBL" id="ACX95504.1"/>
    </source>
</evidence>
<keyword evidence="2" id="KW-0808">Transferase</keyword>
<proteinExistence type="predicted"/>
<dbReference type="SUPFAM" id="SSF52540">
    <property type="entry name" value="P-loop containing nucleoside triphosphate hydrolases"/>
    <property type="match status" value="1"/>
</dbReference>
<dbReference type="Pfam" id="PF01636">
    <property type="entry name" value="APH"/>
    <property type="match status" value="1"/>
</dbReference>
<dbReference type="InterPro" id="IPR027417">
    <property type="entry name" value="P-loop_NTPase"/>
</dbReference>
<dbReference type="PANTHER" id="PTHR43883:SF1">
    <property type="entry name" value="GLUCONOKINASE"/>
    <property type="match status" value="1"/>
</dbReference>
<dbReference type="Pfam" id="PF13671">
    <property type="entry name" value="AAA_33"/>
    <property type="match status" value="1"/>
</dbReference>
<dbReference type="PANTHER" id="PTHR43883">
    <property type="entry name" value="SLR0207 PROTEIN"/>
    <property type="match status" value="1"/>
</dbReference>
<evidence type="ECO:0000259" key="1">
    <source>
        <dbReference type="Pfam" id="PF01636"/>
    </source>
</evidence>
<feature type="domain" description="Aminoglycoside phosphotransferase" evidence="1">
    <location>
        <begin position="66"/>
        <end position="282"/>
    </location>
</feature>
<reference evidence="2 3" key="1">
    <citation type="submission" date="2009-10" db="EMBL/GenBank/DDBJ databases">
        <title>Complete sequence of Halothiobacillus neapolitanus c2.</title>
        <authorList>
            <consortium name="US DOE Joint Genome Institute"/>
            <person name="Lucas S."/>
            <person name="Copeland A."/>
            <person name="Lapidus A."/>
            <person name="Glavina del Rio T."/>
            <person name="Tice H."/>
            <person name="Bruce D."/>
            <person name="Goodwin L."/>
            <person name="Pitluck S."/>
            <person name="Davenport K."/>
            <person name="Brettin T."/>
            <person name="Detter J.C."/>
            <person name="Han C."/>
            <person name="Tapia R."/>
            <person name="Larimer F."/>
            <person name="Land M."/>
            <person name="Hauser L."/>
            <person name="Kyrpides N."/>
            <person name="Mikhailova N."/>
            <person name="Kerfeld C."/>
            <person name="Cannon G."/>
            <person name="Heinhort S."/>
        </authorList>
    </citation>
    <scope>NUCLEOTIDE SEQUENCE [LARGE SCALE GENOMIC DNA]</scope>
    <source>
        <strain evidence="3">ATCC 23641 / c2</strain>
    </source>
</reference>
<dbReference type="EMBL" id="CP001801">
    <property type="protein sequence ID" value="ACX95504.1"/>
    <property type="molecule type" value="Genomic_DNA"/>
</dbReference>
<organism evidence="2 3">
    <name type="scientific">Halothiobacillus neapolitanus (strain ATCC 23641 / DSM 15147 / CIP 104769 / NCIMB 8539 / c2)</name>
    <name type="common">Thiobacillus neapolitanus</name>
    <dbReference type="NCBI Taxonomy" id="555778"/>
    <lineage>
        <taxon>Bacteria</taxon>
        <taxon>Pseudomonadati</taxon>
        <taxon>Pseudomonadota</taxon>
        <taxon>Gammaproteobacteria</taxon>
        <taxon>Chromatiales</taxon>
        <taxon>Halothiobacillaceae</taxon>
        <taxon>Halothiobacillus</taxon>
    </lineage>
</organism>
<accession>D0KYI1</accession>
<gene>
    <name evidence="2" type="ordered locus">Hneap_0651</name>
</gene>
<dbReference type="GO" id="GO:0016740">
    <property type="term" value="F:transferase activity"/>
    <property type="evidence" value="ECO:0007669"/>
    <property type="project" value="UniProtKB-KW"/>
</dbReference>
<sequence>MNSPVTQALPLEQFKRHLHDQYGEVVHLQTHISHVLLAGPHAYKIKKPMDFGFLNFTDRDQRRFFCHEEIRLNRRLAPDLYLGVVGLDADGRLVETANTQIEPMVHMRRFDQNDRLDNYAQTQGLDDVLIDDLARQIDQFHQNAAIAPKDSHFGTPETVYFPINQNFEQIRGFLTDDADQTQIDRIETASEAAFLALKPTIAARKSSGHVREGHGDMHLGNIARINGKVMIFDGIEFNEDFRWSDTANDLAFLLMDLTDRQFLGAARRLLSVYLESSGDYEALPLIRFYAAYRAMVRAKIALFGIRPDMSADEQAGQWAIFRRYADLAEQFLAPTEASLWITVGFSGSGKSLASMELVQSLGAVRVRSDAERLRHFPERAMRYTPEATKYVYNHLIDIATIGLNAGWPMIIDATFLRAEHRALFEQLAQTLGFPFHILFIECDAPTLRRYLRERTAQGGDISEANEEVLEAQLQKLQPLTTAEHAYTYRLQCDTSFAGQIADIVWAKTT</sequence>
<evidence type="ECO:0000313" key="3">
    <source>
        <dbReference type="Proteomes" id="UP000009102"/>
    </source>
</evidence>
<dbReference type="RefSeq" id="WP_012823540.1">
    <property type="nucleotide sequence ID" value="NC_013422.1"/>
</dbReference>
<keyword evidence="3" id="KW-1185">Reference proteome</keyword>
<dbReference type="HOGENOM" id="CLU_026771_1_1_6"/>
<dbReference type="eggNOG" id="COG0645">
    <property type="taxonomic scope" value="Bacteria"/>
</dbReference>
<dbReference type="STRING" id="555778.Hneap_0651"/>
<dbReference type="AlphaFoldDB" id="D0KYI1"/>
<dbReference type="eggNOG" id="COG2187">
    <property type="taxonomic scope" value="Bacteria"/>
</dbReference>
<name>D0KYI1_HALNC</name>
<dbReference type="Proteomes" id="UP000009102">
    <property type="component" value="Chromosome"/>
</dbReference>
<dbReference type="InterPro" id="IPR002575">
    <property type="entry name" value="Aminoglycoside_PTrfase"/>
</dbReference>
<dbReference type="KEGG" id="hna:Hneap_0651"/>
<dbReference type="SUPFAM" id="SSF56112">
    <property type="entry name" value="Protein kinase-like (PK-like)"/>
    <property type="match status" value="1"/>
</dbReference>
<dbReference type="Gene3D" id="3.40.50.300">
    <property type="entry name" value="P-loop containing nucleotide triphosphate hydrolases"/>
    <property type="match status" value="1"/>
</dbReference>
<dbReference type="InterPro" id="IPR052732">
    <property type="entry name" value="Cell-binding_unc_protein"/>
</dbReference>
<dbReference type="InterPro" id="IPR011009">
    <property type="entry name" value="Kinase-like_dom_sf"/>
</dbReference>
<protein>
    <submittedName>
        <fullName evidence="2">Aminoglycoside phosphotransferase</fullName>
    </submittedName>
</protein>